<comment type="caution">
    <text evidence="1">The sequence shown here is derived from an EMBL/GenBank/DDBJ whole genome shotgun (WGS) entry which is preliminary data.</text>
</comment>
<protein>
    <submittedName>
        <fullName evidence="1">DUF455 domain-containing protein</fullName>
    </submittedName>
</protein>
<accession>A0A2W4R2B2</accession>
<dbReference type="CDD" id="cd00657">
    <property type="entry name" value="Ferritin_like"/>
    <property type="match status" value="1"/>
</dbReference>
<dbReference type="PIRSF" id="PIRSF012318">
    <property type="entry name" value="UCP012318"/>
    <property type="match status" value="1"/>
</dbReference>
<dbReference type="EMBL" id="QJPH01000332">
    <property type="protein sequence ID" value="PZN77653.1"/>
    <property type="molecule type" value="Genomic_DNA"/>
</dbReference>
<proteinExistence type="predicted"/>
<dbReference type="Proteomes" id="UP000249396">
    <property type="component" value="Unassembled WGS sequence"/>
</dbReference>
<dbReference type="InterPro" id="IPR011197">
    <property type="entry name" value="UCP012318"/>
</dbReference>
<dbReference type="SUPFAM" id="SSF47240">
    <property type="entry name" value="Ferritin-like"/>
    <property type="match status" value="1"/>
</dbReference>
<gene>
    <name evidence="1" type="ORF">DM484_14220</name>
</gene>
<sequence length="265" mass="30269">MPNLFSLAEQILTSPDVETKLSLTHEAWRFHLLGGLNLETELCPPLPTEAARFPVRPILVDPRELPKRKLTSTEGKVALLHAVAHIEFSAIQLAWDHLYRFREMPTQYFLDWLSVAEEEAQHFAMLRERLRDFGADYGDLPAHAGLWGIATETAYDVLARMALVPRFMEARGLDVTPGMIVKLQNIGDNDSVTILECILSDEVGHVALGSRWFQWICDRRGLASEDEYFALIDRHMKGQARGPFNWELRRLAGFSEMELTLLEKR</sequence>
<reference evidence="1 2" key="1">
    <citation type="journal article" date="2018" name="Aquat. Microb. Ecol.">
        <title>Gammaproteobacterial methanotrophs dominate.</title>
        <authorList>
            <person name="Rissanen A.J."/>
            <person name="Saarenheimo J."/>
            <person name="Tiirola M."/>
            <person name="Peura S."/>
            <person name="Aalto S.L."/>
            <person name="Karvinen A."/>
            <person name="Nykanen H."/>
        </authorList>
    </citation>
    <scope>NUCLEOTIDE SEQUENCE [LARGE SCALE GENOMIC DNA]</scope>
    <source>
        <strain evidence="1">AMbin10</strain>
    </source>
</reference>
<dbReference type="PANTHER" id="PTHR42782:SF4">
    <property type="entry name" value="DUF455 DOMAIN-CONTAINING PROTEIN"/>
    <property type="match status" value="1"/>
</dbReference>
<name>A0A2W4R2B2_9GAMM</name>
<evidence type="ECO:0000313" key="2">
    <source>
        <dbReference type="Proteomes" id="UP000249396"/>
    </source>
</evidence>
<organism evidence="1 2">
    <name type="scientific">Candidatus Methylumidiphilus alinenensis</name>
    <dbReference type="NCBI Taxonomy" id="2202197"/>
    <lineage>
        <taxon>Bacteria</taxon>
        <taxon>Pseudomonadati</taxon>
        <taxon>Pseudomonadota</taxon>
        <taxon>Gammaproteobacteria</taxon>
        <taxon>Methylococcales</taxon>
        <taxon>Candidatus Methylumidiphilus</taxon>
    </lineage>
</organism>
<dbReference type="InterPro" id="IPR007402">
    <property type="entry name" value="DUF455"/>
</dbReference>
<dbReference type="Pfam" id="PF04305">
    <property type="entry name" value="DUF455"/>
    <property type="match status" value="1"/>
</dbReference>
<evidence type="ECO:0000313" key="1">
    <source>
        <dbReference type="EMBL" id="PZN77653.1"/>
    </source>
</evidence>
<dbReference type="AlphaFoldDB" id="A0A2W4R2B2"/>
<dbReference type="PANTHER" id="PTHR42782">
    <property type="entry name" value="SI:CH73-314G15.3"/>
    <property type="match status" value="1"/>
</dbReference>
<dbReference type="InterPro" id="IPR009078">
    <property type="entry name" value="Ferritin-like_SF"/>
</dbReference>